<dbReference type="Proteomes" id="UP001163046">
    <property type="component" value="Unassembled WGS sequence"/>
</dbReference>
<organism evidence="2 3">
    <name type="scientific">Desmophyllum pertusum</name>
    <dbReference type="NCBI Taxonomy" id="174260"/>
    <lineage>
        <taxon>Eukaryota</taxon>
        <taxon>Metazoa</taxon>
        <taxon>Cnidaria</taxon>
        <taxon>Anthozoa</taxon>
        <taxon>Hexacorallia</taxon>
        <taxon>Scleractinia</taxon>
        <taxon>Caryophylliina</taxon>
        <taxon>Caryophylliidae</taxon>
        <taxon>Desmophyllum</taxon>
    </lineage>
</organism>
<evidence type="ECO:0000256" key="1">
    <source>
        <dbReference type="SAM" id="Phobius"/>
    </source>
</evidence>
<keyword evidence="1" id="KW-0472">Membrane</keyword>
<keyword evidence="3" id="KW-1185">Reference proteome</keyword>
<name>A0A9W9ZMJ6_9CNID</name>
<keyword evidence="1" id="KW-0812">Transmembrane</keyword>
<keyword evidence="1" id="KW-1133">Transmembrane helix</keyword>
<dbReference type="AlphaFoldDB" id="A0A9W9ZMJ6"/>
<evidence type="ECO:0000313" key="2">
    <source>
        <dbReference type="EMBL" id="KAJ7382794.1"/>
    </source>
</evidence>
<gene>
    <name evidence="2" type="ORF">OS493_032754</name>
</gene>
<sequence length="114" mass="12689">MAGASFACPFARLPSCKYYASRNLIRGVKGFDVVCRRHVSSSYSSSADLMASNGLPASLFHHSRSRPFLGFLAQHREALTIHHERGAGVYFGIVVADIVQLVLILRKRKPIHRH</sequence>
<proteinExistence type="predicted"/>
<feature type="transmembrane region" description="Helical" evidence="1">
    <location>
        <begin position="87"/>
        <end position="105"/>
    </location>
</feature>
<protein>
    <submittedName>
        <fullName evidence="2">Uncharacterized protein</fullName>
    </submittedName>
</protein>
<dbReference type="EMBL" id="MU825914">
    <property type="protein sequence ID" value="KAJ7382794.1"/>
    <property type="molecule type" value="Genomic_DNA"/>
</dbReference>
<reference evidence="2" key="1">
    <citation type="submission" date="2023-01" db="EMBL/GenBank/DDBJ databases">
        <title>Genome assembly of the deep-sea coral Lophelia pertusa.</title>
        <authorList>
            <person name="Herrera S."/>
            <person name="Cordes E."/>
        </authorList>
    </citation>
    <scope>NUCLEOTIDE SEQUENCE</scope>
    <source>
        <strain evidence="2">USNM1676648</strain>
        <tissue evidence="2">Polyp</tissue>
    </source>
</reference>
<accession>A0A9W9ZMJ6</accession>
<comment type="caution">
    <text evidence="2">The sequence shown here is derived from an EMBL/GenBank/DDBJ whole genome shotgun (WGS) entry which is preliminary data.</text>
</comment>
<evidence type="ECO:0000313" key="3">
    <source>
        <dbReference type="Proteomes" id="UP001163046"/>
    </source>
</evidence>